<comment type="caution">
    <text evidence="1">The sequence shown here is derived from an EMBL/GenBank/DDBJ whole genome shotgun (WGS) entry which is preliminary data.</text>
</comment>
<name>A0ACB8Z6Y1_ARCLA</name>
<evidence type="ECO:0000313" key="1">
    <source>
        <dbReference type="EMBL" id="KAI3693131.1"/>
    </source>
</evidence>
<gene>
    <name evidence="1" type="ORF">L6452_32961</name>
</gene>
<evidence type="ECO:0000313" key="2">
    <source>
        <dbReference type="Proteomes" id="UP001055879"/>
    </source>
</evidence>
<dbReference type="EMBL" id="CM042057">
    <property type="protein sequence ID" value="KAI3693131.1"/>
    <property type="molecule type" value="Genomic_DNA"/>
</dbReference>
<protein>
    <submittedName>
        <fullName evidence="1">Uncharacterized protein</fullName>
    </submittedName>
</protein>
<accession>A0ACB8Z6Y1</accession>
<dbReference type="Proteomes" id="UP001055879">
    <property type="component" value="Linkage Group LG11"/>
</dbReference>
<reference evidence="1 2" key="2">
    <citation type="journal article" date="2022" name="Mol. Ecol. Resour.">
        <title>The genomes of chicory, endive, great burdock and yacon provide insights into Asteraceae paleo-polyploidization history and plant inulin production.</title>
        <authorList>
            <person name="Fan W."/>
            <person name="Wang S."/>
            <person name="Wang H."/>
            <person name="Wang A."/>
            <person name="Jiang F."/>
            <person name="Liu H."/>
            <person name="Zhao H."/>
            <person name="Xu D."/>
            <person name="Zhang Y."/>
        </authorList>
    </citation>
    <scope>NUCLEOTIDE SEQUENCE [LARGE SCALE GENOMIC DNA]</scope>
    <source>
        <strain evidence="2">cv. Niubang</strain>
    </source>
</reference>
<proteinExistence type="predicted"/>
<sequence>MQGFYTTIHHFTIRKIRDGMYVRVHGQLKGLQGKRQLVVFAYQLSMFKVGFWFILPSCLLASLIWI</sequence>
<reference evidence="2" key="1">
    <citation type="journal article" date="2022" name="Mol. Ecol. Resour.">
        <title>The genomes of chicory, endive, great burdock and yacon provide insights into Asteraceae palaeo-polyploidization history and plant inulin production.</title>
        <authorList>
            <person name="Fan W."/>
            <person name="Wang S."/>
            <person name="Wang H."/>
            <person name="Wang A."/>
            <person name="Jiang F."/>
            <person name="Liu H."/>
            <person name="Zhao H."/>
            <person name="Xu D."/>
            <person name="Zhang Y."/>
        </authorList>
    </citation>
    <scope>NUCLEOTIDE SEQUENCE [LARGE SCALE GENOMIC DNA]</scope>
    <source>
        <strain evidence="2">cv. Niubang</strain>
    </source>
</reference>
<keyword evidence="2" id="KW-1185">Reference proteome</keyword>
<organism evidence="1 2">
    <name type="scientific">Arctium lappa</name>
    <name type="common">Greater burdock</name>
    <name type="synonym">Lappa major</name>
    <dbReference type="NCBI Taxonomy" id="4217"/>
    <lineage>
        <taxon>Eukaryota</taxon>
        <taxon>Viridiplantae</taxon>
        <taxon>Streptophyta</taxon>
        <taxon>Embryophyta</taxon>
        <taxon>Tracheophyta</taxon>
        <taxon>Spermatophyta</taxon>
        <taxon>Magnoliopsida</taxon>
        <taxon>eudicotyledons</taxon>
        <taxon>Gunneridae</taxon>
        <taxon>Pentapetalae</taxon>
        <taxon>asterids</taxon>
        <taxon>campanulids</taxon>
        <taxon>Asterales</taxon>
        <taxon>Asteraceae</taxon>
        <taxon>Carduoideae</taxon>
        <taxon>Cardueae</taxon>
        <taxon>Arctiinae</taxon>
        <taxon>Arctium</taxon>
    </lineage>
</organism>